<dbReference type="InterPro" id="IPR000718">
    <property type="entry name" value="Peptidase_M13"/>
</dbReference>
<dbReference type="AlphaFoldDB" id="A0AAQ4EP13"/>
<organism evidence="4 5">
    <name type="scientific">Amblyomma americanum</name>
    <name type="common">Lone star tick</name>
    <dbReference type="NCBI Taxonomy" id="6943"/>
    <lineage>
        <taxon>Eukaryota</taxon>
        <taxon>Metazoa</taxon>
        <taxon>Ecdysozoa</taxon>
        <taxon>Arthropoda</taxon>
        <taxon>Chelicerata</taxon>
        <taxon>Arachnida</taxon>
        <taxon>Acari</taxon>
        <taxon>Parasitiformes</taxon>
        <taxon>Ixodida</taxon>
        <taxon>Ixodoidea</taxon>
        <taxon>Ixodidae</taxon>
        <taxon>Amblyomminae</taxon>
        <taxon>Amblyomma</taxon>
    </lineage>
</organism>
<accession>A0AAQ4EP13</accession>
<dbReference type="SUPFAM" id="SSF55486">
    <property type="entry name" value="Metalloproteases ('zincins'), catalytic domain"/>
    <property type="match status" value="1"/>
</dbReference>
<dbReference type="InterPro" id="IPR008753">
    <property type="entry name" value="Peptidase_M13_N"/>
</dbReference>
<evidence type="ECO:0000313" key="4">
    <source>
        <dbReference type="EMBL" id="KAK8776467.1"/>
    </source>
</evidence>
<reference evidence="4 5" key="1">
    <citation type="journal article" date="2023" name="Arcadia Sci">
        <title>De novo assembly of a long-read Amblyomma americanum tick genome.</title>
        <authorList>
            <person name="Chou S."/>
            <person name="Poskanzer K.E."/>
            <person name="Rollins M."/>
            <person name="Thuy-Boun P.S."/>
        </authorList>
    </citation>
    <scope>NUCLEOTIDE SEQUENCE [LARGE SCALE GENOMIC DNA]</scope>
    <source>
        <strain evidence="4">F_SG_1</strain>
        <tissue evidence="4">Salivary glands</tissue>
    </source>
</reference>
<comment type="caution">
    <text evidence="4">The sequence shown here is derived from an EMBL/GenBank/DDBJ whole genome shotgun (WGS) entry which is preliminary data.</text>
</comment>
<evidence type="ECO:0000313" key="5">
    <source>
        <dbReference type="Proteomes" id="UP001321473"/>
    </source>
</evidence>
<dbReference type="Gene3D" id="3.40.390.10">
    <property type="entry name" value="Collagenase (Catalytic Domain)"/>
    <property type="match status" value="1"/>
</dbReference>
<dbReference type="PROSITE" id="PS51885">
    <property type="entry name" value="NEPRILYSIN"/>
    <property type="match status" value="1"/>
</dbReference>
<keyword evidence="5" id="KW-1185">Reference proteome</keyword>
<feature type="region of interest" description="Disordered" evidence="2">
    <location>
        <begin position="33"/>
        <end position="60"/>
    </location>
</feature>
<name>A0AAQ4EP13_AMBAM</name>
<evidence type="ECO:0000256" key="1">
    <source>
        <dbReference type="ARBA" id="ARBA00007357"/>
    </source>
</evidence>
<feature type="non-terminal residue" evidence="4">
    <location>
        <position position="325"/>
    </location>
</feature>
<dbReference type="Proteomes" id="UP001321473">
    <property type="component" value="Unassembled WGS sequence"/>
</dbReference>
<dbReference type="InterPro" id="IPR024079">
    <property type="entry name" value="MetalloPept_cat_dom_sf"/>
</dbReference>
<evidence type="ECO:0000259" key="3">
    <source>
        <dbReference type="Pfam" id="PF05649"/>
    </source>
</evidence>
<feature type="domain" description="Peptidase M13 N-terminal" evidence="3">
    <location>
        <begin position="202"/>
        <end position="312"/>
    </location>
</feature>
<dbReference type="Gene3D" id="1.10.1380.10">
    <property type="entry name" value="Neutral endopeptidase , domain2"/>
    <property type="match status" value="1"/>
</dbReference>
<comment type="similarity">
    <text evidence="1">Belongs to the peptidase M13 family.</text>
</comment>
<proteinExistence type="inferred from homology"/>
<dbReference type="EMBL" id="JARKHS020012915">
    <property type="protein sequence ID" value="KAK8776467.1"/>
    <property type="molecule type" value="Genomic_DNA"/>
</dbReference>
<dbReference type="GO" id="GO:0006508">
    <property type="term" value="P:proteolysis"/>
    <property type="evidence" value="ECO:0007669"/>
    <property type="project" value="InterPro"/>
</dbReference>
<dbReference type="GO" id="GO:0004222">
    <property type="term" value="F:metalloendopeptidase activity"/>
    <property type="evidence" value="ECO:0007669"/>
    <property type="project" value="InterPro"/>
</dbReference>
<protein>
    <recommendedName>
        <fullName evidence="3">Peptidase M13 N-terminal domain-containing protein</fullName>
    </recommendedName>
</protein>
<sequence>MQKLYHQYLVKCAKTCSAIGQFEEVSYTTQTASPRSSVSDTTKTTTGTSQTEESSTATGPSAGDLLAAELINASLNWNYNPCDDFYRFVCSRFEGGIDALYKVAIHKEDEEWMQYNFLAYGNVWRLKAFYEAKLLLYDSNLDTSTLGDRIIRAENIAQWERLITGHTNHTFRPKDSIQLLDNATTVLALLTVDSILARDDSRLLVAWSLLHRLLPLAHGQEMRRTKSASPNKGASIEEFCYEKVAGVMGLAVSKKYFNSVIPPATMDAAARLAMDVMRALVQKLNTTFWIRDPVRSLVLSKAEIMGLVVGFPVEYSDQSALDAAF</sequence>
<dbReference type="InterPro" id="IPR042089">
    <property type="entry name" value="Peptidase_M13_dom_2"/>
</dbReference>
<evidence type="ECO:0000256" key="2">
    <source>
        <dbReference type="SAM" id="MobiDB-lite"/>
    </source>
</evidence>
<gene>
    <name evidence="4" type="ORF">V5799_030186</name>
</gene>
<dbReference type="Pfam" id="PF05649">
    <property type="entry name" value="Peptidase_M13_N"/>
    <property type="match status" value="1"/>
</dbReference>
<feature type="compositionally biased region" description="Low complexity" evidence="2">
    <location>
        <begin position="36"/>
        <end position="58"/>
    </location>
</feature>